<reference evidence="2 3" key="1">
    <citation type="submission" date="2020-12" db="EMBL/GenBank/DDBJ databases">
        <title>Hymenobacter sp.</title>
        <authorList>
            <person name="Kim M.K."/>
        </authorList>
    </citation>
    <scope>NUCLEOTIDE SEQUENCE [LARGE SCALE GENOMIC DNA]</scope>
    <source>
        <strain evidence="2 3">BT442</strain>
    </source>
</reference>
<evidence type="ECO:0000313" key="3">
    <source>
        <dbReference type="Proteomes" id="UP000625631"/>
    </source>
</evidence>
<proteinExistence type="predicted"/>
<evidence type="ECO:0000313" key="2">
    <source>
        <dbReference type="EMBL" id="MBH8556950.1"/>
    </source>
</evidence>
<dbReference type="SUPFAM" id="SSF52402">
    <property type="entry name" value="Adenine nucleotide alpha hydrolases-like"/>
    <property type="match status" value="2"/>
</dbReference>
<accession>A0ABS0Q2S9</accession>
<dbReference type="InterPro" id="IPR006016">
    <property type="entry name" value="UspA"/>
</dbReference>
<comment type="caution">
    <text evidence="2">The sequence shown here is derived from an EMBL/GenBank/DDBJ whole genome shotgun (WGS) entry which is preliminary data.</text>
</comment>
<feature type="domain" description="UspA" evidence="1">
    <location>
        <begin position="216"/>
        <end position="277"/>
    </location>
</feature>
<dbReference type="Proteomes" id="UP000625631">
    <property type="component" value="Unassembled WGS sequence"/>
</dbReference>
<dbReference type="EMBL" id="JAEDAE010000001">
    <property type="protein sequence ID" value="MBH8556950.1"/>
    <property type="molecule type" value="Genomic_DNA"/>
</dbReference>
<name>A0ABS0Q2S9_9BACT</name>
<sequence>MKTARKLSFIVLTSFYPEAQRAVLYADELAGGVDGRLLLLHANRISFFDPYIFTGESWRRQELADEPGIKAMLANMAAQLHTPATVELITDLLPTAAQALTRQHNPALFVVGRPADDAATPDQVSLMLLELLRAVQLPLLLVPQRTAAATPPRRVLIAADSEPFALPPAIEGVKQLLHQLAPHVTIVHVSGIEDDENCARARHAVELSGLTTDLPEVEPRGYQYARPADGILAAIDDMGADLVVLLTRQRSYLGELFHHSVTAEVLRRSPVPVLAVPAAEPPAAQRRQAHHAADNVLA</sequence>
<dbReference type="Gene3D" id="3.40.50.12370">
    <property type="match status" value="1"/>
</dbReference>
<dbReference type="CDD" id="cd00293">
    <property type="entry name" value="USP-like"/>
    <property type="match status" value="1"/>
</dbReference>
<evidence type="ECO:0000259" key="1">
    <source>
        <dbReference type="Pfam" id="PF00582"/>
    </source>
</evidence>
<protein>
    <submittedName>
        <fullName evidence="2">Universal stress protein</fullName>
    </submittedName>
</protein>
<keyword evidence="3" id="KW-1185">Reference proteome</keyword>
<dbReference type="Pfam" id="PF00582">
    <property type="entry name" value="Usp"/>
    <property type="match status" value="1"/>
</dbReference>
<gene>
    <name evidence="2" type="ORF">I7X13_02755</name>
</gene>
<dbReference type="RefSeq" id="WP_198068239.1">
    <property type="nucleotide sequence ID" value="NZ_JAEDAD010000003.1"/>
</dbReference>
<organism evidence="2 3">
    <name type="scientific">Hymenobacter negativus</name>
    <dbReference type="NCBI Taxonomy" id="2795026"/>
    <lineage>
        <taxon>Bacteria</taxon>
        <taxon>Pseudomonadati</taxon>
        <taxon>Bacteroidota</taxon>
        <taxon>Cytophagia</taxon>
        <taxon>Cytophagales</taxon>
        <taxon>Hymenobacteraceae</taxon>
        <taxon>Hymenobacter</taxon>
    </lineage>
</organism>